<keyword evidence="8" id="KW-0238">DNA-binding</keyword>
<keyword evidence="12 16" id="KW-0326">Glycosidase</keyword>
<keyword evidence="3" id="KW-0479">Metal-binding</keyword>
<dbReference type="EC" id="3.2.2.23" evidence="16"/>
<dbReference type="InterPro" id="IPR035937">
    <property type="entry name" value="FPG_N"/>
</dbReference>
<dbReference type="InterPro" id="IPR000214">
    <property type="entry name" value="Znf_DNA_glyclase/AP_lyase"/>
</dbReference>
<dbReference type="SMART" id="SM00898">
    <property type="entry name" value="Fapy_DNA_glyco"/>
    <property type="match status" value="1"/>
</dbReference>
<evidence type="ECO:0000256" key="12">
    <source>
        <dbReference type="ARBA" id="ARBA00023295"/>
    </source>
</evidence>
<keyword evidence="4" id="KW-0227">DNA damage</keyword>
<dbReference type="GO" id="GO:0016829">
    <property type="term" value="F:lyase activity"/>
    <property type="evidence" value="ECO:0007669"/>
    <property type="project" value="UniProtKB-KW"/>
</dbReference>
<evidence type="ECO:0000259" key="15">
    <source>
        <dbReference type="PROSITE" id="PS51068"/>
    </source>
</evidence>
<evidence type="ECO:0000259" key="14">
    <source>
        <dbReference type="PROSITE" id="PS51066"/>
    </source>
</evidence>
<dbReference type="PANTHER" id="PTHR22993:SF9">
    <property type="entry name" value="FORMAMIDOPYRIMIDINE-DNA GLYCOSYLASE"/>
    <property type="match status" value="1"/>
</dbReference>
<dbReference type="SUPFAM" id="SSF57716">
    <property type="entry name" value="Glucocorticoid receptor-like (DNA-binding domain)"/>
    <property type="match status" value="1"/>
</dbReference>
<evidence type="ECO:0000256" key="10">
    <source>
        <dbReference type="ARBA" id="ARBA00023239"/>
    </source>
</evidence>
<dbReference type="GO" id="GO:0003906">
    <property type="term" value="F:DNA-(apurinic or apyrimidinic site) endonuclease activity"/>
    <property type="evidence" value="ECO:0007669"/>
    <property type="project" value="InterPro"/>
</dbReference>
<dbReference type="GO" id="GO:0034039">
    <property type="term" value="F:8-oxo-7,8-dihydroguanine DNA N-glycosylase activity"/>
    <property type="evidence" value="ECO:0007669"/>
    <property type="project" value="TreeGrafter"/>
</dbReference>
<name>A0A6J4IVF3_9ACTN</name>
<comment type="catalytic activity">
    <reaction evidence="1">
        <text>Hydrolysis of DNA containing ring-opened 7-methylguanine residues, releasing 2,6-diamino-4-hydroxy-5-(N-methyl)formamidopyrimidine.</text>
        <dbReference type="EC" id="3.2.2.23"/>
    </reaction>
</comment>
<evidence type="ECO:0000256" key="5">
    <source>
        <dbReference type="ARBA" id="ARBA00022771"/>
    </source>
</evidence>
<evidence type="ECO:0000256" key="1">
    <source>
        <dbReference type="ARBA" id="ARBA00001668"/>
    </source>
</evidence>
<dbReference type="InterPro" id="IPR012319">
    <property type="entry name" value="FPG_cat"/>
</dbReference>
<dbReference type="EMBL" id="CADCTB010000175">
    <property type="protein sequence ID" value="CAA9262731.1"/>
    <property type="molecule type" value="Genomic_DNA"/>
</dbReference>
<sequence length="277" mass="30164">MPELPEIQALAERLEAAVGGTAFEAAQPISFSALKTYSPSPDSLSGRTLTSVGRRGKYLILNFDGPRILVHLSQGGRVDVESPPKSTRPKFGVVRFLFEGAPSVLVKEYGTERKAGWWVLAEGDQGPLDGLGPDPFSDEFADMILTGSDGRRVHTLLRKQSTAAGMGRGYTDDSLHRARVSPYASLTSLTPDERQALLDAIRSVLTDGLEAERKRTGGLPNKVGDHWVVHNRHGTPCPVCGDGLRRVSYESYEVTYCPACQTGGKILADRRMSRLVR</sequence>
<evidence type="ECO:0000256" key="4">
    <source>
        <dbReference type="ARBA" id="ARBA00022763"/>
    </source>
</evidence>
<dbReference type="PROSITE" id="PS51066">
    <property type="entry name" value="ZF_FPG_2"/>
    <property type="match status" value="1"/>
</dbReference>
<dbReference type="SMART" id="SM01232">
    <property type="entry name" value="H2TH"/>
    <property type="match status" value="1"/>
</dbReference>
<keyword evidence="6 16" id="KW-0378">Hydrolase</keyword>
<dbReference type="InterPro" id="IPR015886">
    <property type="entry name" value="H2TH_FPG"/>
</dbReference>
<organism evidence="16">
    <name type="scientific">uncultured Acidimicrobiales bacterium</name>
    <dbReference type="NCBI Taxonomy" id="310071"/>
    <lineage>
        <taxon>Bacteria</taxon>
        <taxon>Bacillati</taxon>
        <taxon>Actinomycetota</taxon>
        <taxon>Acidimicrobiia</taxon>
        <taxon>Acidimicrobiales</taxon>
        <taxon>environmental samples</taxon>
    </lineage>
</organism>
<comment type="similarity">
    <text evidence="2">Belongs to the FPG family.</text>
</comment>
<dbReference type="PROSITE" id="PS51068">
    <property type="entry name" value="FPG_CAT"/>
    <property type="match status" value="1"/>
</dbReference>
<evidence type="ECO:0000256" key="3">
    <source>
        <dbReference type="ARBA" id="ARBA00022723"/>
    </source>
</evidence>
<dbReference type="GO" id="GO:0008270">
    <property type="term" value="F:zinc ion binding"/>
    <property type="evidence" value="ECO:0007669"/>
    <property type="project" value="UniProtKB-KW"/>
</dbReference>
<keyword evidence="11" id="KW-0511">Multifunctional enzyme</keyword>
<evidence type="ECO:0000256" key="7">
    <source>
        <dbReference type="ARBA" id="ARBA00022833"/>
    </source>
</evidence>
<keyword evidence="5 13" id="KW-0863">Zinc-finger</keyword>
<proteinExistence type="inferred from homology"/>
<keyword evidence="9" id="KW-0234">DNA repair</keyword>
<dbReference type="InterPro" id="IPR010979">
    <property type="entry name" value="Ribosomal_uS13-like_H2TH"/>
</dbReference>
<dbReference type="GO" id="GO:0006284">
    <property type="term" value="P:base-excision repair"/>
    <property type="evidence" value="ECO:0007669"/>
    <property type="project" value="InterPro"/>
</dbReference>
<keyword evidence="10" id="KW-0456">Lyase</keyword>
<dbReference type="GO" id="GO:0003684">
    <property type="term" value="F:damaged DNA binding"/>
    <property type="evidence" value="ECO:0007669"/>
    <property type="project" value="InterPro"/>
</dbReference>
<dbReference type="Gene3D" id="1.10.8.50">
    <property type="match status" value="1"/>
</dbReference>
<evidence type="ECO:0000256" key="6">
    <source>
        <dbReference type="ARBA" id="ARBA00022801"/>
    </source>
</evidence>
<dbReference type="PANTHER" id="PTHR22993">
    <property type="entry name" value="FORMAMIDOPYRIMIDINE-DNA GLYCOSYLASE"/>
    <property type="match status" value="1"/>
</dbReference>
<dbReference type="Gene3D" id="3.20.190.10">
    <property type="entry name" value="MutM-like, N-terminal"/>
    <property type="match status" value="1"/>
</dbReference>
<evidence type="ECO:0000256" key="13">
    <source>
        <dbReference type="PROSITE-ProRule" id="PRU00391"/>
    </source>
</evidence>
<accession>A0A6J4IVF3</accession>
<feature type="domain" description="Formamidopyrimidine-DNA glycosylase catalytic" evidence="15">
    <location>
        <begin position="2"/>
        <end position="98"/>
    </location>
</feature>
<protein>
    <submittedName>
        <fullName evidence="16">Formamidopyrimidine-DNA glycosylase</fullName>
        <ecNumber evidence="16">3.2.2.23</ecNumber>
    </submittedName>
</protein>
<dbReference type="AlphaFoldDB" id="A0A6J4IVF3"/>
<reference evidence="16" key="1">
    <citation type="submission" date="2020-02" db="EMBL/GenBank/DDBJ databases">
        <authorList>
            <person name="Meier V. D."/>
        </authorList>
    </citation>
    <scope>NUCLEOTIDE SEQUENCE</scope>
    <source>
        <strain evidence="16">AVDCRST_MAG10</strain>
    </source>
</reference>
<evidence type="ECO:0000313" key="16">
    <source>
        <dbReference type="EMBL" id="CAA9262731.1"/>
    </source>
</evidence>
<keyword evidence="7" id="KW-0862">Zinc</keyword>
<evidence type="ECO:0000256" key="9">
    <source>
        <dbReference type="ARBA" id="ARBA00023204"/>
    </source>
</evidence>
<feature type="domain" description="FPG-type" evidence="14">
    <location>
        <begin position="228"/>
        <end position="262"/>
    </location>
</feature>
<evidence type="ECO:0000256" key="2">
    <source>
        <dbReference type="ARBA" id="ARBA00009409"/>
    </source>
</evidence>
<dbReference type="SUPFAM" id="SSF46946">
    <property type="entry name" value="S13-like H2TH domain"/>
    <property type="match status" value="1"/>
</dbReference>
<dbReference type="SUPFAM" id="SSF81624">
    <property type="entry name" value="N-terminal domain of MutM-like DNA repair proteins"/>
    <property type="match status" value="1"/>
</dbReference>
<gene>
    <name evidence="16" type="ORF">AVDCRST_MAG10-2835</name>
</gene>
<dbReference type="Pfam" id="PF01149">
    <property type="entry name" value="Fapy_DNA_glyco"/>
    <property type="match status" value="1"/>
</dbReference>
<dbReference type="Pfam" id="PF06831">
    <property type="entry name" value="H2TH"/>
    <property type="match status" value="1"/>
</dbReference>
<evidence type="ECO:0000256" key="8">
    <source>
        <dbReference type="ARBA" id="ARBA00023125"/>
    </source>
</evidence>
<evidence type="ECO:0000256" key="11">
    <source>
        <dbReference type="ARBA" id="ARBA00023268"/>
    </source>
</evidence>